<feature type="compositionally biased region" description="Basic and acidic residues" evidence="1">
    <location>
        <begin position="159"/>
        <end position="170"/>
    </location>
</feature>
<evidence type="ECO:0000313" key="3">
    <source>
        <dbReference type="Proteomes" id="UP000572817"/>
    </source>
</evidence>
<protein>
    <submittedName>
        <fullName evidence="2">Integrase catalytic core</fullName>
    </submittedName>
</protein>
<feature type="region of interest" description="Disordered" evidence="1">
    <location>
        <begin position="77"/>
        <end position="190"/>
    </location>
</feature>
<evidence type="ECO:0000256" key="1">
    <source>
        <dbReference type="SAM" id="MobiDB-lite"/>
    </source>
</evidence>
<organism evidence="2 3">
    <name type="scientific">Botryosphaeria dothidea</name>
    <dbReference type="NCBI Taxonomy" id="55169"/>
    <lineage>
        <taxon>Eukaryota</taxon>
        <taxon>Fungi</taxon>
        <taxon>Dikarya</taxon>
        <taxon>Ascomycota</taxon>
        <taxon>Pezizomycotina</taxon>
        <taxon>Dothideomycetes</taxon>
        <taxon>Dothideomycetes incertae sedis</taxon>
        <taxon>Botryosphaeriales</taxon>
        <taxon>Botryosphaeriaceae</taxon>
        <taxon>Botryosphaeria</taxon>
    </lineage>
</organism>
<dbReference type="OrthoDB" id="3693885at2759"/>
<feature type="compositionally biased region" description="Polar residues" evidence="1">
    <location>
        <begin position="147"/>
        <end position="157"/>
    </location>
</feature>
<keyword evidence="3" id="KW-1185">Reference proteome</keyword>
<reference evidence="2" key="1">
    <citation type="submission" date="2020-04" db="EMBL/GenBank/DDBJ databases">
        <title>Genome Assembly and Annotation of Botryosphaeria dothidea sdau 11-99, a Latent Pathogen of Apple Fruit Ring Rot in China.</title>
        <authorList>
            <person name="Yu C."/>
            <person name="Diao Y."/>
            <person name="Lu Q."/>
            <person name="Zhao J."/>
            <person name="Cui S."/>
            <person name="Peng C."/>
            <person name="He B."/>
            <person name="Liu H."/>
        </authorList>
    </citation>
    <scope>NUCLEOTIDE SEQUENCE [LARGE SCALE GENOMIC DNA]</scope>
    <source>
        <strain evidence="2">Sdau11-99</strain>
    </source>
</reference>
<proteinExistence type="predicted"/>
<sequence>MRVYGCKAYALNKNIPRSEKLQERALVGYLVSYDSTNIYRIWYPPGDHEQEDYHEIQDVEEEPQEVVPRVRLNSEDLITSDSSSDEEQVTHAGSAEVTEQSTASLDDQQHPGTPPDKPDEHSTYLLTPSPSTRDDSIPQPLSDDVLPSSTLRDSPTSGGKEDEHQQERRLGRLLPVQYDTKPNPGAARGNRAPLAAHINADPNPNLIIEGPRNRRRVAHAAKVISNAHCEQTFLAASICALLRNAPTGNHEYTPQATLGNTGPLEAQPTTQEDPPPLHQLEELPPLPRIHREELPPEPRCYKDILKHQLKPYLFQALYRELQEANESYLNSLKAKYNVKESSVATPLPVEDPPTPNNEGYATPQDIHTFQSKMGSAQFAAISTRPDIGHACSALSTYLTNPSKRHLYLAQRLLEYLINTKDLAIIYNGNAADDQRIFVPSSDASFANNTATRRSHQGSLIMLFDGPVD</sequence>
<dbReference type="Proteomes" id="UP000572817">
    <property type="component" value="Unassembled WGS sequence"/>
</dbReference>
<comment type="caution">
    <text evidence="2">The sequence shown here is derived from an EMBL/GenBank/DDBJ whole genome shotgun (WGS) entry which is preliminary data.</text>
</comment>
<gene>
    <name evidence="2" type="ORF">GTA08_BOTSDO12963</name>
</gene>
<feature type="compositionally biased region" description="Polar residues" evidence="1">
    <location>
        <begin position="97"/>
        <end position="106"/>
    </location>
</feature>
<name>A0A8H4J4F1_9PEZI</name>
<dbReference type="PANTHER" id="PTHR11439">
    <property type="entry name" value="GAG-POL-RELATED RETROTRANSPOSON"/>
    <property type="match status" value="1"/>
</dbReference>
<feature type="compositionally biased region" description="Polar residues" evidence="1">
    <location>
        <begin position="251"/>
        <end position="260"/>
    </location>
</feature>
<accession>A0A8H4J4F1</accession>
<dbReference type="AlphaFoldDB" id="A0A8H4J4F1"/>
<feature type="region of interest" description="Disordered" evidence="1">
    <location>
        <begin position="251"/>
        <end position="282"/>
    </location>
</feature>
<evidence type="ECO:0000313" key="2">
    <source>
        <dbReference type="EMBL" id="KAF4311617.1"/>
    </source>
</evidence>
<dbReference type="EMBL" id="WWBZ02000009">
    <property type="protein sequence ID" value="KAF4311617.1"/>
    <property type="molecule type" value="Genomic_DNA"/>
</dbReference>